<organism evidence="1">
    <name type="scientific">marine sediment metagenome</name>
    <dbReference type="NCBI Taxonomy" id="412755"/>
    <lineage>
        <taxon>unclassified sequences</taxon>
        <taxon>metagenomes</taxon>
        <taxon>ecological metagenomes</taxon>
    </lineage>
</organism>
<gene>
    <name evidence="1" type="ORF">LCGC14_0388670</name>
</gene>
<dbReference type="EMBL" id="LAZR01000322">
    <property type="protein sequence ID" value="KKN74665.1"/>
    <property type="molecule type" value="Genomic_DNA"/>
</dbReference>
<proteinExistence type="predicted"/>
<dbReference type="AlphaFoldDB" id="A0A0F9T0C7"/>
<protein>
    <submittedName>
        <fullName evidence="1">Uncharacterized protein</fullName>
    </submittedName>
</protein>
<comment type="caution">
    <text evidence="1">The sequence shown here is derived from an EMBL/GenBank/DDBJ whole genome shotgun (WGS) entry which is preliminary data.</text>
</comment>
<name>A0A0F9T0C7_9ZZZZ</name>
<accession>A0A0F9T0C7</accession>
<evidence type="ECO:0000313" key="1">
    <source>
        <dbReference type="EMBL" id="KKN74665.1"/>
    </source>
</evidence>
<reference evidence="1" key="1">
    <citation type="journal article" date="2015" name="Nature">
        <title>Complex archaea that bridge the gap between prokaryotes and eukaryotes.</title>
        <authorList>
            <person name="Spang A."/>
            <person name="Saw J.H."/>
            <person name="Jorgensen S.L."/>
            <person name="Zaremba-Niedzwiedzka K."/>
            <person name="Martijn J."/>
            <person name="Lind A.E."/>
            <person name="van Eijk R."/>
            <person name="Schleper C."/>
            <person name="Guy L."/>
            <person name="Ettema T.J."/>
        </authorList>
    </citation>
    <scope>NUCLEOTIDE SEQUENCE</scope>
</reference>
<sequence>MKVSIKIKLHFLEWFIVPEVEHNTLDSHRSLSLQDNITWSDEPRRWYYTNLEFLFFTIYVANNHPDYRHPFQ</sequence>